<dbReference type="Proteomes" id="UP000291078">
    <property type="component" value="Unassembled WGS sequence"/>
</dbReference>
<dbReference type="PROSITE" id="PS51078">
    <property type="entry name" value="ICLR_ED"/>
    <property type="match status" value="1"/>
</dbReference>
<evidence type="ECO:0000313" key="6">
    <source>
        <dbReference type="EMBL" id="RZT31909.1"/>
    </source>
</evidence>
<dbReference type="EMBL" id="SGXM01000008">
    <property type="protein sequence ID" value="RZT31909.1"/>
    <property type="molecule type" value="Genomic_DNA"/>
</dbReference>
<protein>
    <submittedName>
        <fullName evidence="6">IclR family transcriptional regulator</fullName>
    </submittedName>
</protein>
<dbReference type="Pfam" id="PF01614">
    <property type="entry name" value="IclR_C"/>
    <property type="match status" value="1"/>
</dbReference>
<sequence>MRDYRTRNAPLRFMDAPSPITIKPAQADTVRAAHPPADILNSFAGDPNFMLSLARGLTVLEAFSERKRPLTISQVAQRTQLSRASVRRCLYTLEQLGYVSQQDGHFALRPRVLHLGHAYFSSTSLVSLAQPILDTLSDRVHETSALAILDGIDILYLVRSEVQRVLTHALGMGSRLPAYCTSTGRLLLAHQPEAVLEAFFEHAELRPRTLLTKVSRPELETAFQRARELDYVLIDEELEPGLRAIAVPVRSQAGVVVAAISVSVKANKVSESEMIARLLSPMREAAAAIGKLVGT</sequence>
<dbReference type="GO" id="GO:0003677">
    <property type="term" value="F:DNA binding"/>
    <property type="evidence" value="ECO:0007669"/>
    <property type="project" value="UniProtKB-KW"/>
</dbReference>
<dbReference type="InterPro" id="IPR050707">
    <property type="entry name" value="HTH_MetabolicPath_Reg"/>
</dbReference>
<evidence type="ECO:0000259" key="4">
    <source>
        <dbReference type="PROSITE" id="PS51077"/>
    </source>
</evidence>
<dbReference type="SUPFAM" id="SSF55781">
    <property type="entry name" value="GAF domain-like"/>
    <property type="match status" value="1"/>
</dbReference>
<dbReference type="InterPro" id="IPR029016">
    <property type="entry name" value="GAF-like_dom_sf"/>
</dbReference>
<evidence type="ECO:0000313" key="7">
    <source>
        <dbReference type="Proteomes" id="UP000291078"/>
    </source>
</evidence>
<feature type="domain" description="HTH iclR-type" evidence="4">
    <location>
        <begin position="50"/>
        <end position="110"/>
    </location>
</feature>
<dbReference type="FunFam" id="1.10.10.10:FF:000056">
    <property type="entry name" value="IclR family transcriptional regulator"/>
    <property type="match status" value="1"/>
</dbReference>
<dbReference type="SMART" id="SM00346">
    <property type="entry name" value="HTH_ICLR"/>
    <property type="match status" value="1"/>
</dbReference>
<dbReference type="PROSITE" id="PS51077">
    <property type="entry name" value="HTH_ICLR"/>
    <property type="match status" value="1"/>
</dbReference>
<dbReference type="GO" id="GO:0045893">
    <property type="term" value="P:positive regulation of DNA-templated transcription"/>
    <property type="evidence" value="ECO:0007669"/>
    <property type="project" value="InterPro"/>
</dbReference>
<dbReference type="GO" id="GO:0046278">
    <property type="term" value="P:3,4-dihydroxybenzoate metabolic process"/>
    <property type="evidence" value="ECO:0007669"/>
    <property type="project" value="InterPro"/>
</dbReference>
<gene>
    <name evidence="6" type="ORF">EV147_4409</name>
</gene>
<reference evidence="6 7" key="1">
    <citation type="journal article" date="2015" name="Stand. Genomic Sci.">
        <title>Genomic Encyclopedia of Bacterial and Archaeal Type Strains, Phase III: the genomes of soil and plant-associated and newly described type strains.</title>
        <authorList>
            <person name="Whitman W.B."/>
            <person name="Woyke T."/>
            <person name="Klenk H.P."/>
            <person name="Zhou Y."/>
            <person name="Lilburn T.G."/>
            <person name="Beck B.J."/>
            <person name="De Vos P."/>
            <person name="Vandamme P."/>
            <person name="Eisen J.A."/>
            <person name="Garrity G."/>
            <person name="Hugenholtz P."/>
            <person name="Kyrpides N.C."/>
        </authorList>
    </citation>
    <scope>NUCLEOTIDE SEQUENCE [LARGE SCALE GENOMIC DNA]</scope>
    <source>
        <strain evidence="6 7">ASC-9842</strain>
    </source>
</reference>
<organism evidence="6 7">
    <name type="scientific">Cupriavidus agavae</name>
    <dbReference type="NCBI Taxonomy" id="1001822"/>
    <lineage>
        <taxon>Bacteria</taxon>
        <taxon>Pseudomonadati</taxon>
        <taxon>Pseudomonadota</taxon>
        <taxon>Betaproteobacteria</taxon>
        <taxon>Burkholderiales</taxon>
        <taxon>Burkholderiaceae</taxon>
        <taxon>Cupriavidus</taxon>
    </lineage>
</organism>
<dbReference type="InterPro" id="IPR036390">
    <property type="entry name" value="WH_DNA-bd_sf"/>
</dbReference>
<name>A0A4V2FF36_9BURK</name>
<keyword evidence="7" id="KW-1185">Reference proteome</keyword>
<dbReference type="AlphaFoldDB" id="A0A4V2FF36"/>
<dbReference type="Gene3D" id="3.30.450.40">
    <property type="match status" value="1"/>
</dbReference>
<evidence type="ECO:0000259" key="5">
    <source>
        <dbReference type="PROSITE" id="PS51078"/>
    </source>
</evidence>
<dbReference type="NCBIfam" id="TIGR02431">
    <property type="entry name" value="pcaR_pcaU"/>
    <property type="match status" value="1"/>
</dbReference>
<dbReference type="InterPro" id="IPR005471">
    <property type="entry name" value="Tscrpt_reg_IclR_N"/>
</dbReference>
<dbReference type="Gene3D" id="1.10.10.10">
    <property type="entry name" value="Winged helix-like DNA-binding domain superfamily/Winged helix DNA-binding domain"/>
    <property type="match status" value="1"/>
</dbReference>
<dbReference type="GO" id="GO:0045892">
    <property type="term" value="P:negative regulation of DNA-templated transcription"/>
    <property type="evidence" value="ECO:0007669"/>
    <property type="project" value="TreeGrafter"/>
</dbReference>
<dbReference type="InterPro" id="IPR036388">
    <property type="entry name" value="WH-like_DNA-bd_sf"/>
</dbReference>
<feature type="domain" description="IclR-ED" evidence="5">
    <location>
        <begin position="111"/>
        <end position="295"/>
    </location>
</feature>
<dbReference type="InterPro" id="IPR012794">
    <property type="entry name" value="PcaR_PcaU"/>
</dbReference>
<evidence type="ECO:0000256" key="2">
    <source>
        <dbReference type="ARBA" id="ARBA00023125"/>
    </source>
</evidence>
<dbReference type="PANTHER" id="PTHR30136">
    <property type="entry name" value="HELIX-TURN-HELIX TRANSCRIPTIONAL REGULATOR, ICLR FAMILY"/>
    <property type="match status" value="1"/>
</dbReference>
<dbReference type="SUPFAM" id="SSF46785">
    <property type="entry name" value="Winged helix' DNA-binding domain"/>
    <property type="match status" value="1"/>
</dbReference>
<keyword evidence="1" id="KW-0805">Transcription regulation</keyword>
<keyword evidence="2" id="KW-0238">DNA-binding</keyword>
<dbReference type="Pfam" id="PF09339">
    <property type="entry name" value="HTH_IclR"/>
    <property type="match status" value="1"/>
</dbReference>
<dbReference type="InterPro" id="IPR014757">
    <property type="entry name" value="Tscrpt_reg_IclR_C"/>
</dbReference>
<accession>A0A4V2FF36</accession>
<comment type="caution">
    <text evidence="6">The sequence shown here is derived from an EMBL/GenBank/DDBJ whole genome shotgun (WGS) entry which is preliminary data.</text>
</comment>
<evidence type="ECO:0000256" key="3">
    <source>
        <dbReference type="ARBA" id="ARBA00023163"/>
    </source>
</evidence>
<dbReference type="GO" id="GO:0003700">
    <property type="term" value="F:DNA-binding transcription factor activity"/>
    <property type="evidence" value="ECO:0007669"/>
    <property type="project" value="TreeGrafter"/>
</dbReference>
<evidence type="ECO:0000256" key="1">
    <source>
        <dbReference type="ARBA" id="ARBA00023015"/>
    </source>
</evidence>
<keyword evidence="3" id="KW-0804">Transcription</keyword>
<proteinExistence type="predicted"/>
<dbReference type="PANTHER" id="PTHR30136:SF34">
    <property type="entry name" value="TRANSCRIPTIONAL REGULATOR"/>
    <property type="match status" value="1"/>
</dbReference>